<comment type="caution">
    <text evidence="19">The sequence shown here is derived from an EMBL/GenBank/DDBJ whole genome shotgun (WGS) entry which is preliminary data.</text>
</comment>
<protein>
    <recommendedName>
        <fullName evidence="5 13">Malto-oligosyltrehalose trehalohydrolase</fullName>
        <shortName evidence="14">MTHase</shortName>
        <ecNumber evidence="4 13">3.2.1.141</ecNumber>
    </recommendedName>
    <alternativeName>
        <fullName evidence="11 14">4-alpha-D-((1-&gt;4)-alpha-D-glucano)trehalose trehalohydrolase</fullName>
    </alternativeName>
    <alternativeName>
        <fullName evidence="10 14">Maltooligosyl trehalose trehalohydrolase</fullName>
    </alternativeName>
</protein>
<dbReference type="PANTHER" id="PTHR43651">
    <property type="entry name" value="1,4-ALPHA-GLUCAN-BRANCHING ENZYME"/>
    <property type="match status" value="1"/>
</dbReference>
<feature type="site" description="Transition state stabilizer" evidence="17">
    <location>
        <position position="413"/>
    </location>
</feature>
<dbReference type="SUPFAM" id="SSF51445">
    <property type="entry name" value="(Trans)glycosidases"/>
    <property type="match status" value="1"/>
</dbReference>
<evidence type="ECO:0000256" key="4">
    <source>
        <dbReference type="ARBA" id="ARBA00012268"/>
    </source>
</evidence>
<reference evidence="19 20" key="1">
    <citation type="submission" date="2018-06" db="EMBL/GenBank/DDBJ databases">
        <title>Complete genome of Desulfovibrio indonesiensis P37SLT.</title>
        <authorList>
            <person name="Crispim J.S."/>
            <person name="Vidigal P.M.P."/>
            <person name="Silva L.C.F."/>
            <person name="Laguardia C.N."/>
            <person name="Araujo L.C."/>
            <person name="Dias R.S."/>
            <person name="Sousa M.P."/>
            <person name="Paula S.O."/>
            <person name="Silva C."/>
        </authorList>
    </citation>
    <scope>NUCLEOTIDE SEQUENCE [LARGE SCALE GENOMIC DNA]</scope>
    <source>
        <strain evidence="19 20">P37SLT</strain>
    </source>
</reference>
<dbReference type="InterPro" id="IPR006047">
    <property type="entry name" value="GH13_cat_dom"/>
</dbReference>
<evidence type="ECO:0000256" key="8">
    <source>
        <dbReference type="ARBA" id="ARBA00023277"/>
    </source>
</evidence>
<evidence type="ECO:0000256" key="7">
    <source>
        <dbReference type="ARBA" id="ARBA00022801"/>
    </source>
</evidence>
<evidence type="ECO:0000256" key="12">
    <source>
        <dbReference type="ARBA" id="ARBA00034013"/>
    </source>
</evidence>
<evidence type="ECO:0000256" key="11">
    <source>
        <dbReference type="ARBA" id="ARBA00033284"/>
    </source>
</evidence>
<dbReference type="SUPFAM" id="SSF81296">
    <property type="entry name" value="E set domains"/>
    <property type="match status" value="1"/>
</dbReference>
<comment type="subcellular location">
    <subcellularLocation>
        <location evidence="1 15">Cytoplasm</location>
    </subcellularLocation>
</comment>
<dbReference type="CDD" id="cd11325">
    <property type="entry name" value="AmyAc_GTHase"/>
    <property type="match status" value="1"/>
</dbReference>
<dbReference type="Gene3D" id="2.60.40.10">
    <property type="entry name" value="Immunoglobulins"/>
    <property type="match status" value="1"/>
</dbReference>
<evidence type="ECO:0000256" key="3">
    <source>
        <dbReference type="ARBA" id="ARBA00008061"/>
    </source>
</evidence>
<sequence>MRKVIDARLRRSAGPYRLPGPRGTHDPEARWIFPLWAPRAVDVVLELLDPESRDIPMAQQAGGMWSATANGLSAGDRYRFRLRRKDHVEWFTRPDPASHSQPEGVHGPSALVDHDAHGWSVADFTPPPLDELILYELHVGAFTKRGTFDSAIKRLDHLVGLGVTGVEVMPVAPCPGKRNWGYDGVSLFAVHEAYGGPEGFKRFVDACHERGLAVVLDVVYNHLGPEGNYLRDFGPYFTNAYKTPWGEAVNFDDAGSDFVRDYFIANALHWLDRYHVDGFRLDAIHAIYDRRPVHILAELADAVDEYEATTGRHCHVIAETHDNDPRLVTPTSSGGLGMDSAWADDFHHAMHALLTGEREGFYGDYGAPKDAALALEKGFSYEGQYSHWMGRSHGAPAHGLAGETFTIFLQTHDMVGNRAGSDRLAALIPHEACRAAAAVFLLAPYLPLLFMGEEYAETNPFNYFVHHGDDWLVQAVRDGRKREFTKFQWRQEPPDPQAESTFVESRLDWTKLDQPRHAAMLSLYSALLLDLRRSHPALIGCDRNSFHVFQGSAAAIGYTRTTPHRSRTVCVVANLGADEAAIIMPPAADNAGWRRLLDTGETRFGGEGALLPDDIGSGGMMPLRPWAAGVYES</sequence>
<evidence type="ECO:0000256" key="2">
    <source>
        <dbReference type="ARBA" id="ARBA00005199"/>
    </source>
</evidence>
<evidence type="ECO:0000313" key="19">
    <source>
        <dbReference type="EMBL" id="TVM17946.1"/>
    </source>
</evidence>
<dbReference type="CDD" id="cd02853">
    <property type="entry name" value="E_set_MTHase_like_N"/>
    <property type="match status" value="1"/>
</dbReference>
<keyword evidence="8" id="KW-0119">Carbohydrate metabolism</keyword>
<dbReference type="EMBL" id="QMIE01000005">
    <property type="protein sequence ID" value="TVM17946.1"/>
    <property type="molecule type" value="Genomic_DNA"/>
</dbReference>
<dbReference type="InterPro" id="IPR017853">
    <property type="entry name" value="GH"/>
</dbReference>
<dbReference type="GO" id="GO:0005992">
    <property type="term" value="P:trehalose biosynthetic process"/>
    <property type="evidence" value="ECO:0007669"/>
    <property type="project" value="UniProtKB-UniRule"/>
</dbReference>
<evidence type="ECO:0000256" key="5">
    <source>
        <dbReference type="ARBA" id="ARBA00015938"/>
    </source>
</evidence>
<dbReference type="OrthoDB" id="9800174at2"/>
<evidence type="ECO:0000256" key="1">
    <source>
        <dbReference type="ARBA" id="ARBA00004496"/>
    </source>
</evidence>
<dbReference type="NCBIfam" id="TIGR02402">
    <property type="entry name" value="trehalose_TreZ"/>
    <property type="match status" value="1"/>
</dbReference>
<evidence type="ECO:0000256" key="14">
    <source>
        <dbReference type="PIRNR" id="PIRNR006337"/>
    </source>
</evidence>
<feature type="active site" description="Proton donor" evidence="15">
    <location>
        <position position="319"/>
    </location>
</feature>
<dbReference type="Gene3D" id="3.20.20.80">
    <property type="entry name" value="Glycosidases"/>
    <property type="match status" value="1"/>
</dbReference>
<dbReference type="UniPathway" id="UPA00299"/>
<feature type="active site" description="Nucleophile" evidence="15">
    <location>
        <position position="282"/>
    </location>
</feature>
<evidence type="ECO:0000256" key="9">
    <source>
        <dbReference type="ARBA" id="ARBA00023295"/>
    </source>
</evidence>
<evidence type="ECO:0000313" key="20">
    <source>
        <dbReference type="Proteomes" id="UP000448292"/>
    </source>
</evidence>
<dbReference type="PANTHER" id="PTHR43651:SF11">
    <property type="entry name" value="MALTO-OLIGOSYLTREHALOSE TREHALOHYDROLASE"/>
    <property type="match status" value="1"/>
</dbReference>
<feature type="binding site" evidence="16">
    <location>
        <begin position="412"/>
        <end position="417"/>
    </location>
    <ligand>
        <name>substrate</name>
    </ligand>
</feature>
<proteinExistence type="inferred from homology"/>
<comment type="pathway">
    <text evidence="2 14">Glycan biosynthesis; trehalose biosynthesis.</text>
</comment>
<evidence type="ECO:0000256" key="17">
    <source>
        <dbReference type="PIRSR" id="PIRSR006337-3"/>
    </source>
</evidence>
<dbReference type="Proteomes" id="UP000448292">
    <property type="component" value="Unassembled WGS sequence"/>
</dbReference>
<evidence type="ECO:0000256" key="6">
    <source>
        <dbReference type="ARBA" id="ARBA00022490"/>
    </source>
</evidence>
<comment type="similarity">
    <text evidence="3 14">Belongs to the glycosyl hydrolase 13 family.</text>
</comment>
<dbReference type="PIRSF" id="PIRSF006337">
    <property type="entry name" value="Trehalose_TreZ"/>
    <property type="match status" value="1"/>
</dbReference>
<dbReference type="InterPro" id="IPR012768">
    <property type="entry name" value="Trehalose_TreZ"/>
</dbReference>
<keyword evidence="20" id="KW-1185">Reference proteome</keyword>
<evidence type="ECO:0000256" key="16">
    <source>
        <dbReference type="PIRSR" id="PIRSR006337-2"/>
    </source>
</evidence>
<dbReference type="SMART" id="SM00642">
    <property type="entry name" value="Aamy"/>
    <property type="match status" value="1"/>
</dbReference>
<dbReference type="Pfam" id="PF00128">
    <property type="entry name" value="Alpha-amylase"/>
    <property type="match status" value="1"/>
</dbReference>
<keyword evidence="9 14" id="KW-0326">Glycosidase</keyword>
<gene>
    <name evidence="19" type="primary">treZ</name>
    <name evidence="19" type="ORF">DPQ33_07500</name>
</gene>
<organism evidence="19 20">
    <name type="scientific">Oceanidesulfovibrio indonesiensis</name>
    <dbReference type="NCBI Taxonomy" id="54767"/>
    <lineage>
        <taxon>Bacteria</taxon>
        <taxon>Pseudomonadati</taxon>
        <taxon>Thermodesulfobacteriota</taxon>
        <taxon>Desulfovibrionia</taxon>
        <taxon>Desulfovibrionales</taxon>
        <taxon>Desulfovibrionaceae</taxon>
        <taxon>Oceanidesulfovibrio</taxon>
    </lineage>
</organism>
<dbReference type="GO" id="GO:0033942">
    <property type="term" value="F:4-alpha-D-(1-&gt;4)-alpha-D-glucanotrehalose trehalohydrolase activity"/>
    <property type="evidence" value="ECO:0007669"/>
    <property type="project" value="UniProtKB-EC"/>
</dbReference>
<comment type="catalytic activity">
    <reaction evidence="12 14">
        <text>hydrolysis of (1-&gt;4)-alpha-D-glucosidic linkage in 4-alpha-D-[(1-&gt;4)-alpha-D-glucanosyl]n trehalose to yield trehalose and (1-&gt;4)-alpha-D-glucan.</text>
        <dbReference type="EC" id="3.2.1.141"/>
    </reaction>
</comment>
<dbReference type="Pfam" id="PF02922">
    <property type="entry name" value="CBM_48"/>
    <property type="match status" value="1"/>
</dbReference>
<keyword evidence="7 14" id="KW-0378">Hydrolase</keyword>
<dbReference type="InterPro" id="IPR044901">
    <property type="entry name" value="Trehalose_TreZ_E-set_sf"/>
</dbReference>
<dbReference type="Gene3D" id="1.10.10.760">
    <property type="entry name" value="E-set domains of sugar-utilizing enzymes"/>
    <property type="match status" value="1"/>
</dbReference>
<evidence type="ECO:0000256" key="15">
    <source>
        <dbReference type="PIRSR" id="PIRSR006337-1"/>
    </source>
</evidence>
<feature type="binding site" evidence="16">
    <location>
        <begin position="280"/>
        <end position="285"/>
    </location>
    <ligand>
        <name>substrate</name>
    </ligand>
</feature>
<dbReference type="InterPro" id="IPR014756">
    <property type="entry name" value="Ig_E-set"/>
</dbReference>
<dbReference type="InterPro" id="IPR013783">
    <property type="entry name" value="Ig-like_fold"/>
</dbReference>
<feature type="binding site" evidence="16">
    <location>
        <begin position="344"/>
        <end position="348"/>
    </location>
    <ligand>
        <name>substrate</name>
    </ligand>
</feature>
<keyword evidence="6" id="KW-0963">Cytoplasm</keyword>
<dbReference type="EC" id="3.2.1.141" evidence="4 13"/>
<dbReference type="RefSeq" id="WP_144302599.1">
    <property type="nucleotide sequence ID" value="NZ_QMIE01000005.1"/>
</dbReference>
<feature type="domain" description="Glycosyl hydrolase family 13 catalytic" evidence="18">
    <location>
        <begin position="136"/>
        <end position="506"/>
    </location>
</feature>
<accession>A0A7M3MFQ5</accession>
<dbReference type="InterPro" id="IPR004193">
    <property type="entry name" value="Glyco_hydro_13_N"/>
</dbReference>
<evidence type="ECO:0000256" key="13">
    <source>
        <dbReference type="NCBIfam" id="TIGR02402"/>
    </source>
</evidence>
<dbReference type="GO" id="GO:0005737">
    <property type="term" value="C:cytoplasm"/>
    <property type="evidence" value="ECO:0007669"/>
    <property type="project" value="UniProtKB-SubCell"/>
</dbReference>
<name>A0A7M3MFQ5_9BACT</name>
<dbReference type="AlphaFoldDB" id="A0A7M3MFQ5"/>
<evidence type="ECO:0000256" key="10">
    <source>
        <dbReference type="ARBA" id="ARBA00032057"/>
    </source>
</evidence>
<evidence type="ECO:0000259" key="18">
    <source>
        <dbReference type="SMART" id="SM00642"/>
    </source>
</evidence>